<accession>A0A8J2IB79</accession>
<name>A0A8J2IB79_9PLEO</name>
<keyword evidence="2" id="KW-1185">Reference proteome</keyword>
<evidence type="ECO:0000313" key="2">
    <source>
        <dbReference type="Proteomes" id="UP000676310"/>
    </source>
</evidence>
<dbReference type="RefSeq" id="XP_043173990.1">
    <property type="nucleotide sequence ID" value="XM_043318055.1"/>
</dbReference>
<dbReference type="InterPro" id="IPR027417">
    <property type="entry name" value="P-loop_NTPase"/>
</dbReference>
<dbReference type="GeneID" id="67010578"/>
<dbReference type="OrthoDB" id="3524701at2759"/>
<dbReference type="Gene3D" id="3.40.50.300">
    <property type="entry name" value="P-loop containing nucleotide triphosphate hydrolases"/>
    <property type="match status" value="1"/>
</dbReference>
<organism evidence="1 2">
    <name type="scientific">Alternaria atra</name>
    <dbReference type="NCBI Taxonomy" id="119953"/>
    <lineage>
        <taxon>Eukaryota</taxon>
        <taxon>Fungi</taxon>
        <taxon>Dikarya</taxon>
        <taxon>Ascomycota</taxon>
        <taxon>Pezizomycotina</taxon>
        <taxon>Dothideomycetes</taxon>
        <taxon>Pleosporomycetidae</taxon>
        <taxon>Pleosporales</taxon>
        <taxon>Pleosporineae</taxon>
        <taxon>Pleosporaceae</taxon>
        <taxon>Alternaria</taxon>
        <taxon>Alternaria sect. Ulocladioides</taxon>
    </lineage>
</organism>
<protein>
    <submittedName>
        <fullName evidence="1">Uncharacterized protein</fullName>
    </submittedName>
</protein>
<reference evidence="1" key="1">
    <citation type="submission" date="2021-05" db="EMBL/GenBank/DDBJ databases">
        <authorList>
            <person name="Stam R."/>
        </authorList>
    </citation>
    <scope>NUCLEOTIDE SEQUENCE</scope>
    <source>
        <strain evidence="1">CS162</strain>
    </source>
</reference>
<evidence type="ECO:0000313" key="1">
    <source>
        <dbReference type="EMBL" id="CAG5182956.1"/>
    </source>
</evidence>
<dbReference type="EMBL" id="CAJRGZ010000027">
    <property type="protein sequence ID" value="CAG5182956.1"/>
    <property type="molecule type" value="Genomic_DNA"/>
</dbReference>
<proteinExistence type="predicted"/>
<dbReference type="Proteomes" id="UP000676310">
    <property type="component" value="Unassembled WGS sequence"/>
</dbReference>
<comment type="caution">
    <text evidence="1">The sequence shown here is derived from an EMBL/GenBank/DDBJ whole genome shotgun (WGS) entry which is preliminary data.</text>
</comment>
<dbReference type="AlphaFoldDB" id="A0A8J2IB79"/>
<sequence length="192" mass="20886">MATTSPTNKTLAVVGSGANTATGNLIYMLGGIDLQTLAKLQEKGIDSYEKAAQELRDTNEELYFYTPRHRVTIKDRISSADGLLLVVTPPLQAADAFFTGDFVDEVKGSESLFAKGKAIILVKTPENHDWSESVYNDLVRSIRTALQHLGISAGSTPIVPSNLRGENFIEPSLKTPWYTNVTLVTGLDKILS</sequence>
<gene>
    <name evidence="1" type="ORF">ALTATR162_LOCUS10419</name>
</gene>